<dbReference type="Proteomes" id="UP001221757">
    <property type="component" value="Unassembled WGS sequence"/>
</dbReference>
<feature type="compositionally biased region" description="Basic and acidic residues" evidence="1">
    <location>
        <begin position="262"/>
        <end position="276"/>
    </location>
</feature>
<proteinExistence type="predicted"/>
<dbReference type="AlphaFoldDB" id="A0AAD7DQG6"/>
<feature type="region of interest" description="Disordered" evidence="1">
    <location>
        <begin position="1"/>
        <end position="105"/>
    </location>
</feature>
<organism evidence="2 3">
    <name type="scientific">Mycena rosella</name>
    <name type="common">Pink bonnet</name>
    <name type="synonym">Agaricus rosellus</name>
    <dbReference type="NCBI Taxonomy" id="1033263"/>
    <lineage>
        <taxon>Eukaryota</taxon>
        <taxon>Fungi</taxon>
        <taxon>Dikarya</taxon>
        <taxon>Basidiomycota</taxon>
        <taxon>Agaricomycotina</taxon>
        <taxon>Agaricomycetes</taxon>
        <taxon>Agaricomycetidae</taxon>
        <taxon>Agaricales</taxon>
        <taxon>Marasmiineae</taxon>
        <taxon>Mycenaceae</taxon>
        <taxon>Mycena</taxon>
    </lineage>
</organism>
<feature type="region of interest" description="Disordered" evidence="1">
    <location>
        <begin position="246"/>
        <end position="285"/>
    </location>
</feature>
<evidence type="ECO:0000313" key="3">
    <source>
        <dbReference type="Proteomes" id="UP001221757"/>
    </source>
</evidence>
<protein>
    <submittedName>
        <fullName evidence="2">Uncharacterized protein</fullName>
    </submittedName>
</protein>
<sequence length="285" mass="31284">MHSLHTRAPPSAEKATHICVPPHRPRSAEHIPCPHPEPRTPHSNPTSAPYPPRPHPSTTLALRAHLRGPTDVPVRTPHRRNASSAPFTMRTPRTPHLAPHSSSTRGRTLYPIATLKFIQNAAGATRVMTSSPPTHQSRAADRRRYSSFAEGLLYPRHPTLRPRIPTTWTGGGAHGIRTASPTTHVPRPANPQICRGRRGAHPHAPHEPNDYAAIEGERTVRLAIWEEEERRHGSGRTLGAADMQMRMRGAPAGLPRTGQGRTTDEEQEKLAADEGGARAQPDAQR</sequence>
<dbReference type="EMBL" id="JARKIE010000030">
    <property type="protein sequence ID" value="KAJ7697340.1"/>
    <property type="molecule type" value="Genomic_DNA"/>
</dbReference>
<evidence type="ECO:0000313" key="2">
    <source>
        <dbReference type="EMBL" id="KAJ7697340.1"/>
    </source>
</evidence>
<gene>
    <name evidence="2" type="ORF">B0H17DRAFT_1197394</name>
</gene>
<name>A0AAD7DQG6_MYCRO</name>
<reference evidence="2" key="1">
    <citation type="submission" date="2023-03" db="EMBL/GenBank/DDBJ databases">
        <title>Massive genome expansion in bonnet fungi (Mycena s.s.) driven by repeated elements and novel gene families across ecological guilds.</title>
        <authorList>
            <consortium name="Lawrence Berkeley National Laboratory"/>
            <person name="Harder C.B."/>
            <person name="Miyauchi S."/>
            <person name="Viragh M."/>
            <person name="Kuo A."/>
            <person name="Thoen E."/>
            <person name="Andreopoulos B."/>
            <person name="Lu D."/>
            <person name="Skrede I."/>
            <person name="Drula E."/>
            <person name="Henrissat B."/>
            <person name="Morin E."/>
            <person name="Kohler A."/>
            <person name="Barry K."/>
            <person name="LaButti K."/>
            <person name="Morin E."/>
            <person name="Salamov A."/>
            <person name="Lipzen A."/>
            <person name="Mereny Z."/>
            <person name="Hegedus B."/>
            <person name="Baldrian P."/>
            <person name="Stursova M."/>
            <person name="Weitz H."/>
            <person name="Taylor A."/>
            <person name="Grigoriev I.V."/>
            <person name="Nagy L.G."/>
            <person name="Martin F."/>
            <person name="Kauserud H."/>
        </authorList>
    </citation>
    <scope>NUCLEOTIDE SEQUENCE</scope>
    <source>
        <strain evidence="2">CBHHK067</strain>
    </source>
</reference>
<comment type="caution">
    <text evidence="2">The sequence shown here is derived from an EMBL/GenBank/DDBJ whole genome shotgun (WGS) entry which is preliminary data.</text>
</comment>
<accession>A0AAD7DQG6</accession>
<feature type="region of interest" description="Disordered" evidence="1">
    <location>
        <begin position="157"/>
        <end position="187"/>
    </location>
</feature>
<evidence type="ECO:0000256" key="1">
    <source>
        <dbReference type="SAM" id="MobiDB-lite"/>
    </source>
</evidence>
<keyword evidence="3" id="KW-1185">Reference proteome</keyword>